<evidence type="ECO:0000313" key="1">
    <source>
        <dbReference type="EMBL" id="NIF02589.1"/>
    </source>
</evidence>
<accession>A0ABX0R0X9</accession>
<dbReference type="EMBL" id="VWXD01000009">
    <property type="protein sequence ID" value="NIF02589.1"/>
    <property type="molecule type" value="Genomic_DNA"/>
</dbReference>
<gene>
    <name evidence="1" type="ORF">F3J38_21470</name>
</gene>
<keyword evidence="2" id="KW-1185">Reference proteome</keyword>
<organism evidence="1 2">
    <name type="scientific">Candidatus Pantoea formicae</name>
    <dbReference type="NCBI Taxonomy" id="2608355"/>
    <lineage>
        <taxon>Bacteria</taxon>
        <taxon>Pseudomonadati</taxon>
        <taxon>Pseudomonadota</taxon>
        <taxon>Gammaproteobacteria</taxon>
        <taxon>Enterobacterales</taxon>
        <taxon>Erwiniaceae</taxon>
        <taxon>Pantoea</taxon>
    </lineage>
</organism>
<dbReference type="Proteomes" id="UP000780690">
    <property type="component" value="Unassembled WGS sequence"/>
</dbReference>
<comment type="caution">
    <text evidence="1">The sequence shown here is derived from an EMBL/GenBank/DDBJ whole genome shotgun (WGS) entry which is preliminary data.</text>
</comment>
<reference evidence="1 2" key="1">
    <citation type="journal article" date="2019" name="bioRxiv">
        <title>Bacteria contribute to plant secondary compound degradation in a generalist herbivore system.</title>
        <authorList>
            <person name="Francoeur C.B."/>
            <person name="Khadempour L."/>
            <person name="Moreira-Soto R.D."/>
            <person name="Gotting K."/>
            <person name="Book A.J."/>
            <person name="Pinto-Tomas A.A."/>
            <person name="Keefover-Ring K."/>
            <person name="Currie C.R."/>
        </authorList>
    </citation>
    <scope>NUCLEOTIDE SEQUENCE [LARGE SCALE GENOMIC DNA]</scope>
    <source>
        <strain evidence="1 2">Acro-805</strain>
    </source>
</reference>
<sequence>MTTGTDNRRRSPAPAVHRETLRLLAWHEGNLLFMRAQMRLKGLLGDDTEHALLMAALVVTDDDVEGVQLSVYSAEVLAEIHLIARDISESAWLSALHWSREHHAQIREDARQAAERAELQALHVSEVEYEGQRYKSWPWRGDSMASIVYEAAVMPAAGHYRITEMQSDRMIATVAGLQDARAITRYAASHDGG</sequence>
<protein>
    <submittedName>
        <fullName evidence="1">Uncharacterized protein</fullName>
    </submittedName>
</protein>
<proteinExistence type="predicted"/>
<evidence type="ECO:0000313" key="2">
    <source>
        <dbReference type="Proteomes" id="UP000780690"/>
    </source>
</evidence>
<dbReference type="RefSeq" id="WP_167141733.1">
    <property type="nucleotide sequence ID" value="NZ_VWXD01000009.1"/>
</dbReference>
<name>A0ABX0R0X9_9GAMM</name>